<reference evidence="1" key="1">
    <citation type="journal article" date="2007" name="PLoS ONE">
        <title>The first genome sequence of an elite grapevine cultivar (Pinot noir Vitis vinifera L.): coping with a highly heterozygous genome.</title>
        <authorList>
            <person name="Velasco R."/>
            <person name="Zharkikh A."/>
            <person name="Troggio M."/>
            <person name="Cartwright D.A."/>
            <person name="Cestaro A."/>
            <person name="Pruss D."/>
            <person name="Pindo M."/>
            <person name="FitzGerald L.M."/>
            <person name="Vezzulli S."/>
            <person name="Reid J."/>
            <person name="Malacarne G."/>
            <person name="Iliev D."/>
            <person name="Coppola G."/>
            <person name="Wardell B."/>
            <person name="Micheletti D."/>
            <person name="Macalma T."/>
            <person name="Facci M."/>
            <person name="Mitchell J.T."/>
            <person name="Perazzolli M."/>
            <person name="Eldredge G."/>
            <person name="Gatto P."/>
            <person name="Oyzerski R."/>
            <person name="Moretto M."/>
            <person name="Gutin N."/>
            <person name="Stefanini M."/>
            <person name="Chen Y."/>
            <person name="Segala C."/>
            <person name="Davenport C."/>
            <person name="Dematte L."/>
            <person name="Mraz A."/>
            <person name="Battilana J."/>
            <person name="Stormo K."/>
            <person name="Costa F."/>
            <person name="Tao Q."/>
            <person name="Si-Ammour A."/>
            <person name="Harkins T."/>
            <person name="Lackey A."/>
            <person name="Perbost C."/>
            <person name="Taillon B."/>
            <person name="Stella A."/>
            <person name="Solovyev V."/>
            <person name="Fawcett J.A."/>
            <person name="Sterck L."/>
            <person name="Vandepoele K."/>
            <person name="Grando S.M."/>
            <person name="Toppo S."/>
            <person name="Moser C."/>
            <person name="Lanchbury J."/>
            <person name="Bogden R."/>
            <person name="Skolnick M."/>
            <person name="Sgaramella V."/>
            <person name="Bhatnagar S.K."/>
            <person name="Fontana P."/>
            <person name="Gutin A."/>
            <person name="Van de Peer Y."/>
            <person name="Salamini F."/>
            <person name="Viola R."/>
        </authorList>
    </citation>
    <scope>NUCLEOTIDE SEQUENCE</scope>
</reference>
<dbReference type="AlphaFoldDB" id="A5B3Y1"/>
<protein>
    <submittedName>
        <fullName evidence="1">Uncharacterized protein</fullName>
    </submittedName>
</protein>
<gene>
    <name evidence="1" type="ORF">VITISV_016040</name>
</gene>
<dbReference type="EMBL" id="AM445794">
    <property type="protein sequence ID" value="CAN76406.1"/>
    <property type="molecule type" value="Genomic_DNA"/>
</dbReference>
<evidence type="ECO:0000313" key="1">
    <source>
        <dbReference type="EMBL" id="CAN76406.1"/>
    </source>
</evidence>
<accession>A5B3Y1</accession>
<sequence length="123" mass="13844">MGARRVSSWGIRMELLQIAMRASSHQGEGSLHLAHADGPPCDAQNSSFHPGRNSIRPTFHLLRIFHIQNFVRRRFTFSGYLTSGWERRTFQLPRSDMSGSFDSAYPESFSLSIQCNGISPEAS</sequence>
<name>A5B3Y1_VITVI</name>
<proteinExistence type="predicted"/>
<organism evidence="1">
    <name type="scientific">Vitis vinifera</name>
    <name type="common">Grape</name>
    <dbReference type="NCBI Taxonomy" id="29760"/>
    <lineage>
        <taxon>Eukaryota</taxon>
        <taxon>Viridiplantae</taxon>
        <taxon>Streptophyta</taxon>
        <taxon>Embryophyta</taxon>
        <taxon>Tracheophyta</taxon>
        <taxon>Spermatophyta</taxon>
        <taxon>Magnoliopsida</taxon>
        <taxon>eudicotyledons</taxon>
        <taxon>Gunneridae</taxon>
        <taxon>Pentapetalae</taxon>
        <taxon>rosids</taxon>
        <taxon>Vitales</taxon>
        <taxon>Vitaceae</taxon>
        <taxon>Viteae</taxon>
        <taxon>Vitis</taxon>
    </lineage>
</organism>